<dbReference type="EnsemblBacteria" id="ABD40708">
    <property type="protein sequence ID" value="ABD40708"/>
    <property type="gene ID" value="Mhun_0958"/>
</dbReference>
<dbReference type="InterPro" id="IPR029479">
    <property type="entry name" value="Nitroreductase"/>
</dbReference>
<keyword evidence="3" id="KW-1185">Reference proteome</keyword>
<dbReference type="InParanoid" id="Q2FPU8"/>
<dbReference type="STRING" id="323259.Mhun_0958"/>
<dbReference type="InterPro" id="IPR052544">
    <property type="entry name" value="Bacteriocin_Proc_Enz"/>
</dbReference>
<dbReference type="CDD" id="cd02142">
    <property type="entry name" value="McbC_SagB-like_oxidoreductase"/>
    <property type="match status" value="1"/>
</dbReference>
<dbReference type="HOGENOM" id="CLU_059362_3_0_2"/>
<dbReference type="eggNOG" id="arCOG00288">
    <property type="taxonomic scope" value="Archaea"/>
</dbReference>
<sequence length="246" mass="27869">MQSDSSWTGHRFLQETLFRDSHQIEEEPKTRVCGVCEPNQKIILLPDPSEIPLAPVILWDALHDRKSIRVYSSEEIHKWELSILLHYTQGVREKENGSNFRTVPSAGALHPFETRIVVNRVNGLDPGIYRYLPLDHALVKEECHSGDHESVAKICRNPNLVASSAVSFIWTAVPERMIWKFGQRGWRYLFIEAGHICQNLYVVCAGLSLGVCAIGSYNDNDINCILGIDGESEFCIYMASVGRKKE</sequence>
<accession>Q2FPU8</accession>
<dbReference type="GO" id="GO:0016491">
    <property type="term" value="F:oxidoreductase activity"/>
    <property type="evidence" value="ECO:0007669"/>
    <property type="project" value="InterPro"/>
</dbReference>
<feature type="domain" description="Nitroreductase" evidence="1">
    <location>
        <begin position="64"/>
        <end position="243"/>
    </location>
</feature>
<dbReference type="NCBIfam" id="TIGR03605">
    <property type="entry name" value="antibiot_sagB"/>
    <property type="match status" value="1"/>
</dbReference>
<dbReference type="InterPro" id="IPR020051">
    <property type="entry name" value="SagB-type_dehydrogenase"/>
</dbReference>
<name>Q2FPU8_METHJ</name>
<dbReference type="PANTHER" id="PTHR43745">
    <property type="entry name" value="NITROREDUCTASE MJ1384-RELATED"/>
    <property type="match status" value="1"/>
</dbReference>
<dbReference type="Pfam" id="PF00881">
    <property type="entry name" value="Nitroreductase"/>
    <property type="match status" value="1"/>
</dbReference>
<evidence type="ECO:0000313" key="2">
    <source>
        <dbReference type="EMBL" id="ABD40708.1"/>
    </source>
</evidence>
<protein>
    <recommendedName>
        <fullName evidence="1">Nitroreductase domain-containing protein</fullName>
    </recommendedName>
</protein>
<dbReference type="KEGG" id="mhu:Mhun_0958"/>
<dbReference type="PANTHER" id="PTHR43745:SF2">
    <property type="entry name" value="NITROREDUCTASE MJ1384-RELATED"/>
    <property type="match status" value="1"/>
</dbReference>
<organism evidence="2 3">
    <name type="scientific">Methanospirillum hungatei JF-1 (strain ATCC 27890 / DSM 864 / NBRC 100397 / JF-1)</name>
    <dbReference type="NCBI Taxonomy" id="323259"/>
    <lineage>
        <taxon>Archaea</taxon>
        <taxon>Methanobacteriati</taxon>
        <taxon>Methanobacteriota</taxon>
        <taxon>Stenosarchaea group</taxon>
        <taxon>Methanomicrobia</taxon>
        <taxon>Methanomicrobiales</taxon>
        <taxon>Methanospirillaceae</taxon>
        <taxon>Methanospirillum</taxon>
    </lineage>
</organism>
<proteinExistence type="predicted"/>
<dbReference type="RefSeq" id="WP_011447987.1">
    <property type="nucleotide sequence ID" value="NC_007796.1"/>
</dbReference>
<evidence type="ECO:0000259" key="1">
    <source>
        <dbReference type="Pfam" id="PF00881"/>
    </source>
</evidence>
<dbReference type="OrthoDB" id="10206at2157"/>
<dbReference type="Proteomes" id="UP000001941">
    <property type="component" value="Chromosome"/>
</dbReference>
<dbReference type="InterPro" id="IPR000415">
    <property type="entry name" value="Nitroreductase-like"/>
</dbReference>
<dbReference type="Gene3D" id="3.40.109.10">
    <property type="entry name" value="NADH Oxidase"/>
    <property type="match status" value="1"/>
</dbReference>
<gene>
    <name evidence="2" type="ordered locus">Mhun_0958</name>
</gene>
<evidence type="ECO:0000313" key="3">
    <source>
        <dbReference type="Proteomes" id="UP000001941"/>
    </source>
</evidence>
<dbReference type="SUPFAM" id="SSF55469">
    <property type="entry name" value="FMN-dependent nitroreductase-like"/>
    <property type="match status" value="1"/>
</dbReference>
<dbReference type="EMBL" id="CP000254">
    <property type="protein sequence ID" value="ABD40708.1"/>
    <property type="molecule type" value="Genomic_DNA"/>
</dbReference>
<reference evidence="3" key="1">
    <citation type="journal article" date="2016" name="Stand. Genomic Sci.">
        <title>Complete genome sequence of Methanospirillum hungatei type strain JF1.</title>
        <authorList>
            <person name="Gunsalus R.P."/>
            <person name="Cook L.E."/>
            <person name="Crable B."/>
            <person name="Rohlin L."/>
            <person name="McDonald E."/>
            <person name="Mouttaki H."/>
            <person name="Sieber J.R."/>
            <person name="Poweleit N."/>
            <person name="Zhou H."/>
            <person name="Lapidus A.L."/>
            <person name="Daligault H.E."/>
            <person name="Land M."/>
            <person name="Gilna P."/>
            <person name="Ivanova N."/>
            <person name="Kyrpides N."/>
            <person name="Culley D.E."/>
            <person name="McInerney M.J."/>
        </authorList>
    </citation>
    <scope>NUCLEOTIDE SEQUENCE [LARGE SCALE GENOMIC DNA]</scope>
    <source>
        <strain evidence="3">ATCC 27890 / DSM 864 / NBRC 100397 / JF-1</strain>
    </source>
</reference>
<dbReference type="GeneID" id="3923240"/>
<dbReference type="AlphaFoldDB" id="Q2FPU8"/>